<evidence type="ECO:0000313" key="2">
    <source>
        <dbReference type="EMBL" id="GGZ04475.1"/>
    </source>
</evidence>
<dbReference type="EMBL" id="BMZA01000006">
    <property type="protein sequence ID" value="GGZ04475.1"/>
    <property type="molecule type" value="Genomic_DNA"/>
</dbReference>
<dbReference type="Pfam" id="PF05610">
    <property type="entry name" value="DUF779"/>
    <property type="match status" value="1"/>
</dbReference>
<keyword evidence="3" id="KW-1185">Reference proteome</keyword>
<comment type="caution">
    <text evidence="2">The sequence shown here is derived from an EMBL/GenBank/DDBJ whole genome shotgun (WGS) entry which is preliminary data.</text>
</comment>
<protein>
    <recommendedName>
        <fullName evidence="4">DUF779 domain-containing protein</fullName>
    </recommendedName>
</protein>
<organism evidence="2 3">
    <name type="scientific">Novosphingobium colocasiae</name>
    <dbReference type="NCBI Taxonomy" id="1256513"/>
    <lineage>
        <taxon>Bacteria</taxon>
        <taxon>Pseudomonadati</taxon>
        <taxon>Pseudomonadota</taxon>
        <taxon>Alphaproteobacteria</taxon>
        <taxon>Sphingomonadales</taxon>
        <taxon>Sphingomonadaceae</taxon>
        <taxon>Novosphingobium</taxon>
    </lineage>
</organism>
<gene>
    <name evidence="2" type="ORF">GCM10011614_19100</name>
</gene>
<evidence type="ECO:0008006" key="4">
    <source>
        <dbReference type="Google" id="ProtNLM"/>
    </source>
</evidence>
<dbReference type="Proteomes" id="UP000648075">
    <property type="component" value="Unassembled WGS sequence"/>
</dbReference>
<reference evidence="2" key="1">
    <citation type="journal article" date="2014" name="Int. J. Syst. Evol. Microbiol.">
        <title>Complete genome sequence of Corynebacterium casei LMG S-19264T (=DSM 44701T), isolated from a smear-ripened cheese.</title>
        <authorList>
            <consortium name="US DOE Joint Genome Institute (JGI-PGF)"/>
            <person name="Walter F."/>
            <person name="Albersmeier A."/>
            <person name="Kalinowski J."/>
            <person name="Ruckert C."/>
        </authorList>
    </citation>
    <scope>NUCLEOTIDE SEQUENCE</scope>
    <source>
        <strain evidence="2">KCTC 32255</strain>
    </source>
</reference>
<feature type="region of interest" description="Disordered" evidence="1">
    <location>
        <begin position="124"/>
        <end position="154"/>
    </location>
</feature>
<dbReference type="InterPro" id="IPR008497">
    <property type="entry name" value="DUF779"/>
</dbReference>
<reference evidence="2" key="2">
    <citation type="submission" date="2020-09" db="EMBL/GenBank/DDBJ databases">
        <authorList>
            <person name="Sun Q."/>
            <person name="Kim S."/>
        </authorList>
    </citation>
    <scope>NUCLEOTIDE SEQUENCE</scope>
    <source>
        <strain evidence="2">KCTC 32255</strain>
    </source>
</reference>
<proteinExistence type="predicted"/>
<accession>A0A918PFW9</accession>
<sequence length="154" mass="16347">MSGDVPLRILASAEAERWIARLRERHGPLMFHQSGGCCDGSAPMCFVAGEFRVGGQDVLLGRLTGDTPVWIGAAQFEYWRHTQVTIDVVPGRGAGMSLEAPEGVRFVIRSRVFTDAECAALEAAGEPLRGDAPAEPSDGPSASDSALGVQRPRG</sequence>
<name>A0A918PFW9_9SPHN</name>
<dbReference type="AlphaFoldDB" id="A0A918PFW9"/>
<evidence type="ECO:0000313" key="3">
    <source>
        <dbReference type="Proteomes" id="UP000648075"/>
    </source>
</evidence>
<evidence type="ECO:0000256" key="1">
    <source>
        <dbReference type="SAM" id="MobiDB-lite"/>
    </source>
</evidence>
<dbReference type="RefSeq" id="WP_189620980.1">
    <property type="nucleotide sequence ID" value="NZ_BMZA01000006.1"/>
</dbReference>